<dbReference type="Proteomes" id="UP000277294">
    <property type="component" value="Unassembled WGS sequence"/>
</dbReference>
<dbReference type="EMBL" id="UWPJ01000005">
    <property type="protein sequence ID" value="VCU68443.1"/>
    <property type="molecule type" value="Genomic_DNA"/>
</dbReference>
<accession>A0A3P4AWN4</accession>
<keyword evidence="2" id="KW-1185">Reference proteome</keyword>
<evidence type="ECO:0000313" key="1">
    <source>
        <dbReference type="EMBL" id="VCU68443.1"/>
    </source>
</evidence>
<dbReference type="OrthoDB" id="8821325at2"/>
<dbReference type="AlphaFoldDB" id="A0A3P4AWN4"/>
<sequence>MATGVQDKFSWAGVALGAVGSGVTAGLAQAANLSTTLVQKFGETGSQVALGAMRSVATQGIGVVTGLQSSFDWKGVATSAIAGGVAYQVGTSSIGKLEHIGDIAQGFSASVSSALVRGGSLSRNMGAIVGDAIGATIGNRIAKTLGQPESTAVTLNGIRVGEEPAGVRLPTQYLEPTGGKPGGSESLASAERAQGFGYLAGVGTDVELSGLIGVHAGDLLAANTASGRNSSTGMRLPAIPAALYALRDPAVLADPDALGKLHGVALQNSRAWLPSSLSPVETSLTTGVAYQKLFGDDRTAVWFGLAPYATSKVGETYQLLDRAGLSGSVDAGVIRAGFSEGNRAIFESMFTAEQFYQAGGTAAIRAMVTLDNESFGARWTQENYGYETSVVRSFELRDEAKAAFAAGQIGKGEELLGQSLRASADFEQRVVLQQYYDKSYAAIGEIKTLRQSIQDLFRVGTPPRIAEVTGSVGAKLVETGRNVYNTGVDAIARQASTVTIHGKSLSFTGNDVGDVSQRMPFVYGLADNLMGVYTQSGNWLSGSGRIYQDQFNVLNRVYGYDAVSNVRRRLGL</sequence>
<dbReference type="RefSeq" id="WP_124077651.1">
    <property type="nucleotide sequence ID" value="NZ_UWPJ01000005.1"/>
</dbReference>
<reference evidence="1 2" key="1">
    <citation type="submission" date="2018-10" db="EMBL/GenBank/DDBJ databases">
        <authorList>
            <person name="Criscuolo A."/>
        </authorList>
    </citation>
    <scope>NUCLEOTIDE SEQUENCE [LARGE SCALE GENOMIC DNA]</scope>
    <source>
        <strain evidence="1">DnA1</strain>
    </source>
</reference>
<organism evidence="1 2">
    <name type="scientific">Pigmentiphaga humi</name>
    <dbReference type="NCBI Taxonomy" id="2478468"/>
    <lineage>
        <taxon>Bacteria</taxon>
        <taxon>Pseudomonadati</taxon>
        <taxon>Pseudomonadota</taxon>
        <taxon>Betaproteobacteria</taxon>
        <taxon>Burkholderiales</taxon>
        <taxon>Alcaligenaceae</taxon>
        <taxon>Pigmentiphaga</taxon>
    </lineage>
</organism>
<protein>
    <submittedName>
        <fullName evidence="1">Uncharacterized protein</fullName>
    </submittedName>
</protein>
<name>A0A3P4AWN4_9BURK</name>
<evidence type="ECO:0000313" key="2">
    <source>
        <dbReference type="Proteomes" id="UP000277294"/>
    </source>
</evidence>
<gene>
    <name evidence="1" type="ORF">PIGHUM_00494</name>
</gene>
<proteinExistence type="predicted"/>